<gene>
    <name evidence="1" type="ORF">Q31b_29890</name>
</gene>
<dbReference type="EMBL" id="SJPY01000004">
    <property type="protein sequence ID" value="TWU41540.1"/>
    <property type="molecule type" value="Genomic_DNA"/>
</dbReference>
<keyword evidence="2" id="KW-1185">Reference proteome</keyword>
<reference evidence="1 2" key="1">
    <citation type="submission" date="2019-02" db="EMBL/GenBank/DDBJ databases">
        <title>Deep-cultivation of Planctomycetes and their phenomic and genomic characterization uncovers novel biology.</title>
        <authorList>
            <person name="Wiegand S."/>
            <person name="Jogler M."/>
            <person name="Boedeker C."/>
            <person name="Pinto D."/>
            <person name="Vollmers J."/>
            <person name="Rivas-Marin E."/>
            <person name="Kohn T."/>
            <person name="Peeters S.H."/>
            <person name="Heuer A."/>
            <person name="Rast P."/>
            <person name="Oberbeckmann S."/>
            <person name="Bunk B."/>
            <person name="Jeske O."/>
            <person name="Meyerdierks A."/>
            <person name="Storesund J.E."/>
            <person name="Kallscheuer N."/>
            <person name="Luecker S."/>
            <person name="Lage O.M."/>
            <person name="Pohl T."/>
            <person name="Merkel B.J."/>
            <person name="Hornburger P."/>
            <person name="Mueller R.-W."/>
            <person name="Bruemmer F."/>
            <person name="Labrenz M."/>
            <person name="Spormann A.M."/>
            <person name="Op Den Camp H."/>
            <person name="Overmann J."/>
            <person name="Amann R."/>
            <person name="Jetten M.S.M."/>
            <person name="Mascher T."/>
            <person name="Medema M.H."/>
            <person name="Devos D.P."/>
            <person name="Kaster A.-K."/>
            <person name="Ovreas L."/>
            <person name="Rohde M."/>
            <person name="Galperin M.Y."/>
            <person name="Jogler C."/>
        </authorList>
    </citation>
    <scope>NUCLEOTIDE SEQUENCE [LARGE SCALE GENOMIC DNA]</scope>
    <source>
        <strain evidence="1 2">Q31b</strain>
    </source>
</reference>
<dbReference type="Proteomes" id="UP000315471">
    <property type="component" value="Unassembled WGS sequence"/>
</dbReference>
<dbReference type="RefSeq" id="WP_146600334.1">
    <property type="nucleotide sequence ID" value="NZ_SJPY01000004.1"/>
</dbReference>
<organism evidence="1 2">
    <name type="scientific">Novipirellula aureliae</name>
    <dbReference type="NCBI Taxonomy" id="2527966"/>
    <lineage>
        <taxon>Bacteria</taxon>
        <taxon>Pseudomonadati</taxon>
        <taxon>Planctomycetota</taxon>
        <taxon>Planctomycetia</taxon>
        <taxon>Pirellulales</taxon>
        <taxon>Pirellulaceae</taxon>
        <taxon>Novipirellula</taxon>
    </lineage>
</organism>
<comment type="caution">
    <text evidence="1">The sequence shown here is derived from an EMBL/GenBank/DDBJ whole genome shotgun (WGS) entry which is preliminary data.</text>
</comment>
<sequence length="485" mass="53537">MQIGLRRARNFLSIDFSILMKPAILIGPSVLIGISLLAGCSPNEVTEAGKPTLGGQAIHTVSNSKVMPQEYLRNVFARYRDAGSYRDKGQVRLQFMENGKPASRTAPLGVWFYRDLIYLRAYDTRLWSDQEGLAAWLVDPSTEHFDSQVLRLPPLGPRPKLTSLFSDPILAERVSAGLAGPPPQLEWLFSDQPMKALFNPKHQFSFGDQATVDGGGCQSVHVQANADRYTFWIDTKYGVIRQIDLPPIAIPSEPNQPTEKVTLSLELVDATFDAPTTTPETNSLPKKPKLVTRFIPLPPPAPPSILGKPFAGFELLKQTTAGVEPTRPTVYAIVYLANDQGSLVSATNLQTWIETFPPEWKASLHAAAIIHPSVKDIDAKTLAYLHDQVRLPWLEEIHRSESLPPGFEPGNLILVDHTGQIVWFQPDVSPQSLPALGAIAADVHSGVDVPQRIREQSEQERAAYKTVLKNEHNEVVRQGLAAPLQ</sequence>
<dbReference type="OrthoDB" id="229902at2"/>
<protein>
    <submittedName>
        <fullName evidence="1">Uncharacterized protein</fullName>
    </submittedName>
</protein>
<proteinExistence type="predicted"/>
<evidence type="ECO:0000313" key="2">
    <source>
        <dbReference type="Proteomes" id="UP000315471"/>
    </source>
</evidence>
<accession>A0A5C6DXY1</accession>
<evidence type="ECO:0000313" key="1">
    <source>
        <dbReference type="EMBL" id="TWU41540.1"/>
    </source>
</evidence>
<name>A0A5C6DXY1_9BACT</name>
<dbReference type="AlphaFoldDB" id="A0A5C6DXY1"/>